<evidence type="ECO:0000313" key="1">
    <source>
        <dbReference type="EMBL" id="EDP95367.1"/>
    </source>
</evidence>
<comment type="caution">
    <text evidence="1">The sequence shown here is derived from an EMBL/GenBank/DDBJ whole genome shotgun (WGS) entry which is preliminary data.</text>
</comment>
<evidence type="ECO:0000313" key="2">
    <source>
        <dbReference type="Proteomes" id="UP000002945"/>
    </source>
</evidence>
<keyword evidence="2" id="KW-1185">Reference proteome</keyword>
<dbReference type="HOGENOM" id="CLU_2717110_0_0_10"/>
<reference evidence="1 2" key="1">
    <citation type="journal article" date="2011" name="J. Bacteriol.">
        <title>Genome sequence of the algicidal bacterium Kordia algicida OT-1.</title>
        <authorList>
            <person name="Lee H.S."/>
            <person name="Kang S.G."/>
            <person name="Kwon K.K."/>
            <person name="Lee J.H."/>
            <person name="Kim S.J."/>
        </authorList>
    </citation>
    <scope>NUCLEOTIDE SEQUENCE [LARGE SCALE GENOMIC DNA]</scope>
    <source>
        <strain evidence="1 2">OT-1</strain>
    </source>
</reference>
<gene>
    <name evidence="1" type="ORF">KAOT1_10606</name>
</gene>
<dbReference type="EMBL" id="ABIB01000008">
    <property type="protein sequence ID" value="EDP95367.1"/>
    <property type="molecule type" value="Genomic_DNA"/>
</dbReference>
<protein>
    <submittedName>
        <fullName evidence="1">Uncharacterized protein</fullName>
    </submittedName>
</protein>
<dbReference type="AlphaFoldDB" id="A9E2A9"/>
<sequence>MAQYGQQEILETQELHVAQEVQDQREQHAIQEAQDQHALLEIRTLVQQLLDRIIVHEDHLIVVDHQVEVHLQ</sequence>
<organism evidence="1 2">
    <name type="scientific">Kordia algicida OT-1</name>
    <dbReference type="NCBI Taxonomy" id="391587"/>
    <lineage>
        <taxon>Bacteria</taxon>
        <taxon>Pseudomonadati</taxon>
        <taxon>Bacteroidota</taxon>
        <taxon>Flavobacteriia</taxon>
        <taxon>Flavobacteriales</taxon>
        <taxon>Flavobacteriaceae</taxon>
        <taxon>Kordia</taxon>
    </lineage>
</organism>
<accession>A9E2A9</accession>
<dbReference type="Proteomes" id="UP000002945">
    <property type="component" value="Unassembled WGS sequence"/>
</dbReference>
<name>A9E2A9_9FLAO</name>
<proteinExistence type="predicted"/>